<dbReference type="PROSITE" id="PS51257">
    <property type="entry name" value="PROKAR_LIPOPROTEIN"/>
    <property type="match status" value="1"/>
</dbReference>
<evidence type="ECO:0008006" key="4">
    <source>
        <dbReference type="Google" id="ProtNLM"/>
    </source>
</evidence>
<name>A0A844Z8N6_9SPHN</name>
<dbReference type="OrthoDB" id="280897at2"/>
<organism evidence="2 3">
    <name type="scientific">Pontixanthobacter aestiaquae</name>
    <dbReference type="NCBI Taxonomy" id="1509367"/>
    <lineage>
        <taxon>Bacteria</taxon>
        <taxon>Pseudomonadati</taxon>
        <taxon>Pseudomonadota</taxon>
        <taxon>Alphaproteobacteria</taxon>
        <taxon>Sphingomonadales</taxon>
        <taxon>Erythrobacteraceae</taxon>
        <taxon>Pontixanthobacter</taxon>
    </lineage>
</organism>
<dbReference type="Proteomes" id="UP000460290">
    <property type="component" value="Unassembled WGS sequence"/>
</dbReference>
<dbReference type="RefSeq" id="WP_160612627.1">
    <property type="nucleotide sequence ID" value="NZ_JAUFQM010000001.1"/>
</dbReference>
<sequence length="492" mass="52311">MQFPKFLKNVKGWALAMALSSFVAVSACTPGASDDTETLAASAVDCPNRLGWSENLPTYFAPDAKLPTSFSDTAVDCDFHEWSWEAFAWATAEIDGTPRFMTMATLDALTSDANPSGDMLRLGAHSNKPHAMPTGENAGAITEADGNMLVGGNGYPVYASVHMNDSYLKTAKANMVEGGAYAANAGKDIGAGEECGGTGNAYYFNCGSAVFKATWYRLADGEAAPAGAYTTQAQVPVLANDCTGSTCIAKSSGTFTTVTVALVGLHVVAYIENHPEMVWATFEHVRNSPSVPDGTFAYGDQSVDEDYTFYDAGTPFTKGKILVKNDSAAVLIFDEASQTFSPVTQVVQMNRTGGENQENGPANIAAVNTASMTEFANQNSPFKDYFLVGTVWFKPNVYTADNANIQNKNFNWKGIAQGSEALANMTAETFMQVPGKGDQLNCFTCHNPTSYSFETGSTEPMRRVAISHALGVGSEFEAKNTIPVEDGSSAAE</sequence>
<feature type="signal peptide" evidence="1">
    <location>
        <begin position="1"/>
        <end position="27"/>
    </location>
</feature>
<evidence type="ECO:0000313" key="3">
    <source>
        <dbReference type="Proteomes" id="UP000460290"/>
    </source>
</evidence>
<gene>
    <name evidence="2" type="ORF">GRI35_02625</name>
</gene>
<keyword evidence="1" id="KW-0732">Signal</keyword>
<proteinExistence type="predicted"/>
<protein>
    <recommendedName>
        <fullName evidence="4">Lipoprotein</fullName>
    </recommendedName>
</protein>
<dbReference type="EMBL" id="WTYZ01000001">
    <property type="protein sequence ID" value="MXO82269.1"/>
    <property type="molecule type" value="Genomic_DNA"/>
</dbReference>
<comment type="caution">
    <text evidence="2">The sequence shown here is derived from an EMBL/GenBank/DDBJ whole genome shotgun (WGS) entry which is preliminary data.</text>
</comment>
<accession>A0A844Z8N6</accession>
<feature type="chain" id="PRO_5032319967" description="Lipoprotein" evidence="1">
    <location>
        <begin position="28"/>
        <end position="492"/>
    </location>
</feature>
<keyword evidence="3" id="KW-1185">Reference proteome</keyword>
<reference evidence="2 3" key="1">
    <citation type="submission" date="2019-12" db="EMBL/GenBank/DDBJ databases">
        <title>Genomic-based taxomic classification of the family Erythrobacteraceae.</title>
        <authorList>
            <person name="Xu L."/>
        </authorList>
    </citation>
    <scope>NUCLEOTIDE SEQUENCE [LARGE SCALE GENOMIC DNA]</scope>
    <source>
        <strain evidence="2 3">KCTC 42006</strain>
    </source>
</reference>
<dbReference type="AlphaFoldDB" id="A0A844Z8N6"/>
<evidence type="ECO:0000313" key="2">
    <source>
        <dbReference type="EMBL" id="MXO82269.1"/>
    </source>
</evidence>
<evidence type="ECO:0000256" key="1">
    <source>
        <dbReference type="SAM" id="SignalP"/>
    </source>
</evidence>